<dbReference type="EMBL" id="FOMX01000009">
    <property type="protein sequence ID" value="SFE13253.1"/>
    <property type="molecule type" value="Genomic_DNA"/>
</dbReference>
<dbReference type="RefSeq" id="WP_096329752.1">
    <property type="nucleotide sequence ID" value="NZ_FOMX01000009.1"/>
</dbReference>
<accession>A0A1I1Y569</accession>
<sequence length="108" mass="11507">MKFGPWYPLSEAAHRLPATPGVLQVRLREGLVRYPRGKSAMIHYAGAADLSGLVARLAARHPGAPWLCRASVGPCPDPTAAAAGLLADFDERFGSCPKVPGLEDMAER</sequence>
<dbReference type="Proteomes" id="UP000199400">
    <property type="component" value="Unassembled WGS sequence"/>
</dbReference>
<name>A0A1I1Y569_9BACT</name>
<reference evidence="2" key="1">
    <citation type="submission" date="2016-10" db="EMBL/GenBank/DDBJ databases">
        <authorList>
            <person name="Varghese N."/>
            <person name="Submissions S."/>
        </authorList>
    </citation>
    <scope>NUCLEOTIDE SEQUENCE [LARGE SCALE GENOMIC DNA]</scope>
    <source>
        <strain evidence="2">ATCC 25963</strain>
    </source>
</reference>
<evidence type="ECO:0000313" key="1">
    <source>
        <dbReference type="EMBL" id="SFE13253.1"/>
    </source>
</evidence>
<evidence type="ECO:0000313" key="2">
    <source>
        <dbReference type="Proteomes" id="UP000199400"/>
    </source>
</evidence>
<keyword evidence="2" id="KW-1185">Reference proteome</keyword>
<protein>
    <submittedName>
        <fullName evidence="1">Uncharacterized protein</fullName>
    </submittedName>
</protein>
<gene>
    <name evidence="1" type="ORF">SAMN02745121_03101</name>
</gene>
<dbReference type="STRING" id="54.SAMN02745121_03101"/>
<dbReference type="OrthoDB" id="9998327at2"/>
<proteinExistence type="predicted"/>
<dbReference type="AlphaFoldDB" id="A0A1I1Y569"/>
<organism evidence="1 2">
    <name type="scientific">Nannocystis exedens</name>
    <dbReference type="NCBI Taxonomy" id="54"/>
    <lineage>
        <taxon>Bacteria</taxon>
        <taxon>Pseudomonadati</taxon>
        <taxon>Myxococcota</taxon>
        <taxon>Polyangia</taxon>
        <taxon>Nannocystales</taxon>
        <taxon>Nannocystaceae</taxon>
        <taxon>Nannocystis</taxon>
    </lineage>
</organism>